<evidence type="ECO:0000313" key="1">
    <source>
        <dbReference type="EMBL" id="KAI8030834.1"/>
    </source>
</evidence>
<proteinExistence type="predicted"/>
<name>A0ACC0J203_9ERIC</name>
<reference evidence="1 2" key="1">
    <citation type="journal article" date="2022" name="Plant J.">
        <title>Chromosome-level genome of Camellia lanceoleosa provides a valuable resource for understanding genome evolution and self-incompatibility.</title>
        <authorList>
            <person name="Gong W."/>
            <person name="Xiao S."/>
            <person name="Wang L."/>
            <person name="Liao Z."/>
            <person name="Chang Y."/>
            <person name="Mo W."/>
            <person name="Hu G."/>
            <person name="Li W."/>
            <person name="Zhao G."/>
            <person name="Zhu H."/>
            <person name="Hu X."/>
            <person name="Ji K."/>
            <person name="Xiang X."/>
            <person name="Song Q."/>
            <person name="Yuan D."/>
            <person name="Jin S."/>
            <person name="Zhang L."/>
        </authorList>
    </citation>
    <scope>NUCLEOTIDE SEQUENCE [LARGE SCALE GENOMIC DNA]</scope>
    <source>
        <strain evidence="1">SQ_2022a</strain>
    </source>
</reference>
<evidence type="ECO:0000313" key="2">
    <source>
        <dbReference type="Proteomes" id="UP001060215"/>
    </source>
</evidence>
<keyword evidence="2" id="KW-1185">Reference proteome</keyword>
<gene>
    <name evidence="1" type="ORF">LOK49_LG01G03825</name>
</gene>
<dbReference type="Proteomes" id="UP001060215">
    <property type="component" value="Chromosome 1"/>
</dbReference>
<sequence length="208" mass="23471">MLRGKNLQYNVLYQEAINCVEEGMASEYSFKVAISALREARIKILGAKKSAVNALKLETTVSTCYQDEKKPGSQMILTQMIFNLHCLESPPPTIDAIYPLFYHTINPNTLKVDLLHPLQLDGWPVEDTEGLCEAMDKAIARNEFPSICFRIATHSACTVLKYEDQVDSFSEKTMIEIKKQYAVFDAKVLSKIPIEPLKDKKKGLGKPR</sequence>
<organism evidence="1 2">
    <name type="scientific">Camellia lanceoleosa</name>
    <dbReference type="NCBI Taxonomy" id="1840588"/>
    <lineage>
        <taxon>Eukaryota</taxon>
        <taxon>Viridiplantae</taxon>
        <taxon>Streptophyta</taxon>
        <taxon>Embryophyta</taxon>
        <taxon>Tracheophyta</taxon>
        <taxon>Spermatophyta</taxon>
        <taxon>Magnoliopsida</taxon>
        <taxon>eudicotyledons</taxon>
        <taxon>Gunneridae</taxon>
        <taxon>Pentapetalae</taxon>
        <taxon>asterids</taxon>
        <taxon>Ericales</taxon>
        <taxon>Theaceae</taxon>
        <taxon>Camellia</taxon>
    </lineage>
</organism>
<comment type="caution">
    <text evidence="1">The sequence shown here is derived from an EMBL/GenBank/DDBJ whole genome shotgun (WGS) entry which is preliminary data.</text>
</comment>
<accession>A0ACC0J203</accession>
<dbReference type="EMBL" id="CM045758">
    <property type="protein sequence ID" value="KAI8030834.1"/>
    <property type="molecule type" value="Genomic_DNA"/>
</dbReference>
<protein>
    <submittedName>
        <fullName evidence="1">Reticulon-like protein B2</fullName>
    </submittedName>
</protein>